<dbReference type="Pfam" id="PF01124">
    <property type="entry name" value="MAPEG"/>
    <property type="match status" value="1"/>
</dbReference>
<evidence type="ECO:0000256" key="1">
    <source>
        <dbReference type="ARBA" id="ARBA00004141"/>
    </source>
</evidence>
<dbReference type="EMBL" id="CP099421">
    <property type="protein sequence ID" value="USW52307.1"/>
    <property type="molecule type" value="Genomic_DNA"/>
</dbReference>
<dbReference type="GO" id="GO:0005783">
    <property type="term" value="C:endoplasmic reticulum"/>
    <property type="evidence" value="ECO:0007669"/>
    <property type="project" value="TreeGrafter"/>
</dbReference>
<reference evidence="6" key="1">
    <citation type="submission" date="2022-06" db="EMBL/GenBank/DDBJ databases">
        <title>Complete genome sequences of two strains of the flax pathogen Septoria linicola.</title>
        <authorList>
            <person name="Lapalu N."/>
            <person name="Simon A."/>
            <person name="Demenou B."/>
            <person name="Paumier D."/>
            <person name="Guillot M.-P."/>
            <person name="Gout L."/>
            <person name="Valade R."/>
        </authorList>
    </citation>
    <scope>NUCLEOTIDE SEQUENCE</scope>
    <source>
        <strain evidence="6">SE15195</strain>
    </source>
</reference>
<dbReference type="SUPFAM" id="SSF161084">
    <property type="entry name" value="MAPEG domain-like"/>
    <property type="match status" value="1"/>
</dbReference>
<protein>
    <submittedName>
        <fullName evidence="6">Membrane-associated, eicosanoid/glutathione metabolism (MAPEG) protein</fullName>
    </submittedName>
</protein>
<dbReference type="PANTHER" id="PTHR10250">
    <property type="entry name" value="MICROSOMAL GLUTATHIONE S-TRANSFERASE"/>
    <property type="match status" value="1"/>
</dbReference>
<evidence type="ECO:0000313" key="6">
    <source>
        <dbReference type="EMBL" id="USW52307.1"/>
    </source>
</evidence>
<keyword evidence="3 5" id="KW-1133">Transmembrane helix</keyword>
<dbReference type="GO" id="GO:0005635">
    <property type="term" value="C:nuclear envelope"/>
    <property type="evidence" value="ECO:0007669"/>
    <property type="project" value="TreeGrafter"/>
</dbReference>
<proteinExistence type="predicted"/>
<dbReference type="PANTHER" id="PTHR10250:SF26">
    <property type="entry name" value="GLUTATHIONE S-TRANSFERASE 3, MITOCHONDRIAL"/>
    <property type="match status" value="1"/>
</dbReference>
<comment type="subcellular location">
    <subcellularLocation>
        <location evidence="1">Membrane</location>
        <topology evidence="1">Multi-pass membrane protein</topology>
    </subcellularLocation>
</comment>
<feature type="transmembrane region" description="Helical" evidence="5">
    <location>
        <begin position="131"/>
        <end position="152"/>
    </location>
</feature>
<sequence>MSTTITVPKEYGYVVATTAFTFFLGFWHGMRAGLSRKPAQIKAPKYQADSGDMDKAIDKKHMEAMYLFNCKQRAHGNYLEMLPATAISMLVAGVQYPMASTYLGLGWIVGRIIYAMGYCDMSKENGSGRIVGFALSQPLAFGLWGLAAWSGIKLTL</sequence>
<evidence type="ECO:0000313" key="7">
    <source>
        <dbReference type="Proteomes" id="UP001056384"/>
    </source>
</evidence>
<evidence type="ECO:0000256" key="3">
    <source>
        <dbReference type="ARBA" id="ARBA00022989"/>
    </source>
</evidence>
<dbReference type="GO" id="GO:0004602">
    <property type="term" value="F:glutathione peroxidase activity"/>
    <property type="evidence" value="ECO:0007669"/>
    <property type="project" value="TreeGrafter"/>
</dbReference>
<evidence type="ECO:0000256" key="4">
    <source>
        <dbReference type="ARBA" id="ARBA00023136"/>
    </source>
</evidence>
<dbReference type="InterPro" id="IPR001129">
    <property type="entry name" value="Membr-assoc_MAPEG"/>
</dbReference>
<dbReference type="AlphaFoldDB" id="A0A9Q9EJL3"/>
<keyword evidence="2 5" id="KW-0812">Transmembrane</keyword>
<dbReference type="OrthoDB" id="410651at2759"/>
<dbReference type="GO" id="GO:0016020">
    <property type="term" value="C:membrane"/>
    <property type="evidence" value="ECO:0007669"/>
    <property type="project" value="UniProtKB-SubCell"/>
</dbReference>
<evidence type="ECO:0000256" key="5">
    <source>
        <dbReference type="SAM" id="Phobius"/>
    </source>
</evidence>
<gene>
    <name evidence="6" type="ORF">Slin15195_G056260</name>
</gene>
<dbReference type="GO" id="GO:0004364">
    <property type="term" value="F:glutathione transferase activity"/>
    <property type="evidence" value="ECO:0007669"/>
    <property type="project" value="TreeGrafter"/>
</dbReference>
<name>A0A9Q9EJL3_9PEZI</name>
<evidence type="ECO:0000256" key="2">
    <source>
        <dbReference type="ARBA" id="ARBA00022692"/>
    </source>
</evidence>
<accession>A0A9Q9EJL3</accession>
<organism evidence="6 7">
    <name type="scientific">Septoria linicola</name>
    <dbReference type="NCBI Taxonomy" id="215465"/>
    <lineage>
        <taxon>Eukaryota</taxon>
        <taxon>Fungi</taxon>
        <taxon>Dikarya</taxon>
        <taxon>Ascomycota</taxon>
        <taxon>Pezizomycotina</taxon>
        <taxon>Dothideomycetes</taxon>
        <taxon>Dothideomycetidae</taxon>
        <taxon>Mycosphaerellales</taxon>
        <taxon>Mycosphaerellaceae</taxon>
        <taxon>Septoria</taxon>
    </lineage>
</organism>
<dbReference type="Proteomes" id="UP001056384">
    <property type="component" value="Chromosome 4"/>
</dbReference>
<dbReference type="InterPro" id="IPR050997">
    <property type="entry name" value="MAPEG"/>
</dbReference>
<keyword evidence="7" id="KW-1185">Reference proteome</keyword>
<keyword evidence="4 5" id="KW-0472">Membrane</keyword>
<dbReference type="InterPro" id="IPR023352">
    <property type="entry name" value="MAPEG-like_dom_sf"/>
</dbReference>
<dbReference type="Gene3D" id="1.20.120.550">
    <property type="entry name" value="Membrane associated eicosanoid/glutathione metabolism-like domain"/>
    <property type="match status" value="1"/>
</dbReference>
<feature type="transmembrane region" description="Helical" evidence="5">
    <location>
        <begin position="12"/>
        <end position="30"/>
    </location>
</feature>